<dbReference type="SUPFAM" id="SSF52540">
    <property type="entry name" value="P-loop containing nucleoside triphosphate hydrolases"/>
    <property type="match status" value="1"/>
</dbReference>
<dbReference type="GO" id="GO:0016887">
    <property type="term" value="F:ATP hydrolysis activity"/>
    <property type="evidence" value="ECO:0007669"/>
    <property type="project" value="InterPro"/>
</dbReference>
<keyword evidence="1" id="KW-0547">Nucleotide-binding</keyword>
<dbReference type="AlphaFoldDB" id="A0A6J7EGP8"/>
<reference evidence="6" key="1">
    <citation type="submission" date="2020-05" db="EMBL/GenBank/DDBJ databases">
        <authorList>
            <person name="Chiriac C."/>
            <person name="Salcher M."/>
            <person name="Ghai R."/>
            <person name="Kavagutti S V."/>
        </authorList>
    </citation>
    <scope>NUCLEOTIDE SEQUENCE</scope>
</reference>
<evidence type="ECO:0000313" key="6">
    <source>
        <dbReference type="EMBL" id="CAB4882517.1"/>
    </source>
</evidence>
<dbReference type="PIRSF" id="PIRSF002849">
    <property type="entry name" value="AAA_ATPase_chaperone_MoxR_prd"/>
    <property type="match status" value="1"/>
</dbReference>
<dbReference type="Pfam" id="PF07726">
    <property type="entry name" value="AAA_3"/>
    <property type="match status" value="1"/>
</dbReference>
<dbReference type="FunFam" id="3.40.50.300:FF:000640">
    <property type="entry name" value="MoxR family ATPase"/>
    <property type="match status" value="1"/>
</dbReference>
<dbReference type="InterPro" id="IPR041628">
    <property type="entry name" value="ChlI/MoxR_AAA_lid"/>
</dbReference>
<dbReference type="EMBL" id="CAFBLR010000170">
    <property type="protein sequence ID" value="CAB4882517.1"/>
    <property type="molecule type" value="Genomic_DNA"/>
</dbReference>
<dbReference type="Gene3D" id="1.10.8.80">
    <property type="entry name" value="Magnesium chelatase subunit I, C-Terminal domain"/>
    <property type="match status" value="1"/>
</dbReference>
<dbReference type="PANTHER" id="PTHR42759">
    <property type="entry name" value="MOXR FAMILY PROTEIN"/>
    <property type="match status" value="1"/>
</dbReference>
<proteinExistence type="predicted"/>
<evidence type="ECO:0000313" key="5">
    <source>
        <dbReference type="EMBL" id="CAB4703706.1"/>
    </source>
</evidence>
<feature type="domain" description="ATPase AAA-3" evidence="3">
    <location>
        <begin position="57"/>
        <end position="187"/>
    </location>
</feature>
<dbReference type="InterPro" id="IPR011703">
    <property type="entry name" value="ATPase_AAA-3"/>
</dbReference>
<dbReference type="Gene3D" id="3.40.50.300">
    <property type="entry name" value="P-loop containing nucleotide triphosphate hydrolases"/>
    <property type="match status" value="1"/>
</dbReference>
<dbReference type="InterPro" id="IPR050764">
    <property type="entry name" value="CbbQ/NirQ/NorQ/GpvN"/>
</dbReference>
<protein>
    <submittedName>
        <fullName evidence="6">Unannotated protein</fullName>
    </submittedName>
</protein>
<dbReference type="PANTHER" id="PTHR42759:SF5">
    <property type="entry name" value="METHANOL DEHYDROGENASE REGULATOR"/>
    <property type="match status" value="1"/>
</dbReference>
<evidence type="ECO:0000256" key="1">
    <source>
        <dbReference type="ARBA" id="ARBA00022741"/>
    </source>
</evidence>
<dbReference type="CDD" id="cd00009">
    <property type="entry name" value="AAA"/>
    <property type="match status" value="1"/>
</dbReference>
<evidence type="ECO:0000256" key="2">
    <source>
        <dbReference type="ARBA" id="ARBA00022840"/>
    </source>
</evidence>
<dbReference type="InterPro" id="IPR027417">
    <property type="entry name" value="P-loop_NTPase"/>
</dbReference>
<gene>
    <name evidence="5" type="ORF">UFOPK2602_00737</name>
    <name evidence="6" type="ORF">UFOPK3417_01508</name>
</gene>
<name>A0A6J7EGP8_9ZZZZ</name>
<keyword evidence="2" id="KW-0067">ATP-binding</keyword>
<dbReference type="EMBL" id="CAEZXX010000038">
    <property type="protein sequence ID" value="CAB4703706.1"/>
    <property type="molecule type" value="Genomic_DNA"/>
</dbReference>
<organism evidence="6">
    <name type="scientific">freshwater metagenome</name>
    <dbReference type="NCBI Taxonomy" id="449393"/>
    <lineage>
        <taxon>unclassified sequences</taxon>
        <taxon>metagenomes</taxon>
        <taxon>ecological metagenomes</taxon>
    </lineage>
</organism>
<accession>A0A6J7EGP8</accession>
<dbReference type="GO" id="GO:0005524">
    <property type="term" value="F:ATP binding"/>
    <property type="evidence" value="ECO:0007669"/>
    <property type="project" value="UniProtKB-KW"/>
</dbReference>
<dbReference type="Pfam" id="PF17863">
    <property type="entry name" value="AAA_lid_2"/>
    <property type="match status" value="1"/>
</dbReference>
<evidence type="ECO:0000259" key="3">
    <source>
        <dbReference type="Pfam" id="PF07726"/>
    </source>
</evidence>
<sequence length="335" mass="36342">MARTARYAEIWGGAGNMTTIAEMSETVNGIARNINAVMRGKEEVVSLTLTCLLAEGHLLIEDVPGLGKTSLARALARSIGGSWNRIQFTPDLLPGDITGVSIFRQGADVFEFRPGPVFCNIVLADEINRASPRTQSALLEVMAEHTVTVDGTSHRVPRPFMVIATQNPVEQDGTYPLPEAQLDRFLMRLSIGYPDRQAEADILRDEHAGRSFDDVQPVISADQLQQLIQLTARTHVADSLLDYMVSLTTATREHPAVLLGCSPRASVALLRAARARAVVVGREHVLPSDVQYVAPHVLPHRLLMSTRELTRGTTPADVIASVLQSVPVPPGTAQP</sequence>
<feature type="domain" description="ChlI/MoxR AAA lid" evidence="4">
    <location>
        <begin position="250"/>
        <end position="310"/>
    </location>
</feature>
<evidence type="ECO:0000259" key="4">
    <source>
        <dbReference type="Pfam" id="PF17863"/>
    </source>
</evidence>